<proteinExistence type="predicted"/>
<dbReference type="EMBL" id="JAERWK010000010">
    <property type="protein sequence ID" value="MBM9467392.1"/>
    <property type="molecule type" value="Genomic_DNA"/>
</dbReference>
<organism evidence="6 7">
    <name type="scientific">Nakamurella leprariae</name>
    <dbReference type="NCBI Taxonomy" id="2803911"/>
    <lineage>
        <taxon>Bacteria</taxon>
        <taxon>Bacillati</taxon>
        <taxon>Actinomycetota</taxon>
        <taxon>Actinomycetes</taxon>
        <taxon>Nakamurellales</taxon>
        <taxon>Nakamurellaceae</taxon>
        <taxon>Nakamurella</taxon>
    </lineage>
</organism>
<name>A0A938YFD2_9ACTN</name>
<dbReference type="RefSeq" id="WP_205260330.1">
    <property type="nucleotide sequence ID" value="NZ_JAERWK010000010.1"/>
</dbReference>
<comment type="cofactor">
    <cofactor evidence="1">
        <name>Zn(2+)</name>
        <dbReference type="ChEBI" id="CHEBI:29105"/>
    </cofactor>
</comment>
<accession>A0A938YFD2</accession>
<keyword evidence="7" id="KW-1185">Reference proteome</keyword>
<dbReference type="InterPro" id="IPR001279">
    <property type="entry name" value="Metallo-B-lactamas"/>
</dbReference>
<dbReference type="Proteomes" id="UP000663792">
    <property type="component" value="Unassembled WGS sequence"/>
</dbReference>
<evidence type="ECO:0000259" key="5">
    <source>
        <dbReference type="SMART" id="SM00849"/>
    </source>
</evidence>
<feature type="domain" description="Metallo-beta-lactamase" evidence="5">
    <location>
        <begin position="31"/>
        <end position="191"/>
    </location>
</feature>
<sequence length="266" mass="27463">MSELIAGEWRRPDPRVSVLLAPNPGPMTLDGTNSHRLAAPGASTGIVIDPGPDDAGHLRRLAEAGRVDLVLITHRHADHTGGSAGFAALTGAPVRALDPAFCLDADPLRDGELIEVAGLSVQVVATPGHTADSVCFMLPAGPTAGPAVFTGDTILGRGTTVLAPPDGTLRDYLASLHRLRALGPARVFPAHGPDLPDLTAISQQYLDHREQRLGQIRAALVTLGTDAAGATVAAVADVVYADVDPSVRGAAESSVAAQLTYLRGDR</sequence>
<comment type="caution">
    <text evidence="6">The sequence shown here is derived from an EMBL/GenBank/DDBJ whole genome shotgun (WGS) entry which is preliminary data.</text>
</comment>
<evidence type="ECO:0000256" key="1">
    <source>
        <dbReference type="ARBA" id="ARBA00001947"/>
    </source>
</evidence>
<evidence type="ECO:0000256" key="4">
    <source>
        <dbReference type="ARBA" id="ARBA00022833"/>
    </source>
</evidence>
<evidence type="ECO:0000313" key="7">
    <source>
        <dbReference type="Proteomes" id="UP000663792"/>
    </source>
</evidence>
<dbReference type="GO" id="GO:0008800">
    <property type="term" value="F:beta-lactamase activity"/>
    <property type="evidence" value="ECO:0007669"/>
    <property type="project" value="InterPro"/>
</dbReference>
<dbReference type="GO" id="GO:0017001">
    <property type="term" value="P:antibiotic catabolic process"/>
    <property type="evidence" value="ECO:0007669"/>
    <property type="project" value="InterPro"/>
</dbReference>
<dbReference type="InterPro" id="IPR001018">
    <property type="entry name" value="Beta-lactamase_class-B_CS"/>
</dbReference>
<dbReference type="AlphaFoldDB" id="A0A938YFD2"/>
<keyword evidence="3" id="KW-0378">Hydrolase</keyword>
<dbReference type="InterPro" id="IPR036866">
    <property type="entry name" value="RibonucZ/Hydroxyglut_hydro"/>
</dbReference>
<dbReference type="PANTHER" id="PTHR23131">
    <property type="entry name" value="ENDORIBONUCLEASE LACTB2"/>
    <property type="match status" value="1"/>
</dbReference>
<dbReference type="Gene3D" id="3.60.15.10">
    <property type="entry name" value="Ribonuclease Z/Hydroxyacylglutathione hydrolase-like"/>
    <property type="match status" value="1"/>
</dbReference>
<dbReference type="SUPFAM" id="SSF56281">
    <property type="entry name" value="Metallo-hydrolase/oxidoreductase"/>
    <property type="match status" value="1"/>
</dbReference>
<reference evidence="6" key="1">
    <citation type="submission" date="2021-01" db="EMBL/GenBank/DDBJ databases">
        <title>YIM 132084 draft genome.</title>
        <authorList>
            <person name="An D."/>
        </authorList>
    </citation>
    <scope>NUCLEOTIDE SEQUENCE</scope>
    <source>
        <strain evidence="6">YIM 132084</strain>
    </source>
</reference>
<dbReference type="InterPro" id="IPR050662">
    <property type="entry name" value="Sec-metab_biosynth-thioest"/>
</dbReference>
<dbReference type="InterPro" id="IPR036388">
    <property type="entry name" value="WH-like_DNA-bd_sf"/>
</dbReference>
<dbReference type="Gene3D" id="1.10.10.10">
    <property type="entry name" value="Winged helix-like DNA-binding domain superfamily/Winged helix DNA-binding domain"/>
    <property type="match status" value="1"/>
</dbReference>
<dbReference type="Pfam" id="PF00753">
    <property type="entry name" value="Lactamase_B"/>
    <property type="match status" value="1"/>
</dbReference>
<keyword evidence="4" id="KW-0862">Zinc</keyword>
<evidence type="ECO:0000256" key="2">
    <source>
        <dbReference type="ARBA" id="ARBA00022723"/>
    </source>
</evidence>
<dbReference type="CDD" id="cd16278">
    <property type="entry name" value="metallo-hydrolase-like_MBL-fold"/>
    <property type="match status" value="1"/>
</dbReference>
<keyword evidence="2" id="KW-0479">Metal-binding</keyword>
<dbReference type="PROSITE" id="PS00743">
    <property type="entry name" value="BETA_LACTAMASE_B_1"/>
    <property type="match status" value="1"/>
</dbReference>
<dbReference type="GO" id="GO:0008270">
    <property type="term" value="F:zinc ion binding"/>
    <property type="evidence" value="ECO:0007669"/>
    <property type="project" value="InterPro"/>
</dbReference>
<dbReference type="SMART" id="SM00849">
    <property type="entry name" value="Lactamase_B"/>
    <property type="match status" value="1"/>
</dbReference>
<dbReference type="PANTHER" id="PTHR23131:SF0">
    <property type="entry name" value="ENDORIBONUCLEASE LACTB2"/>
    <property type="match status" value="1"/>
</dbReference>
<evidence type="ECO:0000256" key="3">
    <source>
        <dbReference type="ARBA" id="ARBA00022801"/>
    </source>
</evidence>
<protein>
    <submittedName>
        <fullName evidence="6">MBL fold metallo-hydrolase</fullName>
    </submittedName>
</protein>
<gene>
    <name evidence="6" type="ORF">JL106_08880</name>
</gene>
<evidence type="ECO:0000313" key="6">
    <source>
        <dbReference type="EMBL" id="MBM9467392.1"/>
    </source>
</evidence>